<evidence type="ECO:0000256" key="1">
    <source>
        <dbReference type="SAM" id="MobiDB-lite"/>
    </source>
</evidence>
<reference evidence="3" key="1">
    <citation type="submission" date="2014-03" db="EMBL/GenBank/DDBJ databases">
        <title>The sialotranscriptome of Amblyomma triste, Amblyomma parvum and Amblyomma cajennense ticks, uncovered by 454-based RNA-seq.</title>
        <authorList>
            <person name="Garcia G.R."/>
            <person name="Gardinassi L.G."/>
            <person name="Ribeiro J.M."/>
            <person name="Anatriello E."/>
            <person name="Ferreira B.R."/>
            <person name="Moreira H.N."/>
            <person name="Mafra C."/>
            <person name="Olegario M.M."/>
            <person name="Szabo P.J."/>
            <person name="Miranda-Santos I.K."/>
            <person name="Maruyama S.R."/>
        </authorList>
    </citation>
    <scope>NUCLEOTIDE SEQUENCE</scope>
    <source>
        <strain evidence="3">Uberlandia</strain>
        <tissue evidence="3">Salivary glands</tissue>
    </source>
</reference>
<feature type="compositionally biased region" description="Low complexity" evidence="1">
    <location>
        <begin position="60"/>
        <end position="71"/>
    </location>
</feature>
<proteinExistence type="evidence at transcript level"/>
<evidence type="ECO:0000256" key="2">
    <source>
        <dbReference type="SAM" id="SignalP"/>
    </source>
</evidence>
<dbReference type="AlphaFoldDB" id="A0A023FC36"/>
<sequence length="179" mass="18617">MEVAKSKVMFFFLFFLDPGLPLEPSGDWVAWAAADAAAAAFRASSRARLKEWRNRGTGQPSSSSSASEPAAAAPPPLVEGAPLAGGPRPRRLLAAAPALRVCSIWANDTRFPAPPVVVAAASSTRLLPLLPRLGCCSSSRSPTVWMEPSEHTDEGSEGGGGEGGEGLPGSHVGKWRTLS</sequence>
<feature type="non-terminal residue" evidence="3">
    <location>
        <position position="179"/>
    </location>
</feature>
<accession>A0A023FC36</accession>
<keyword evidence="2" id="KW-0732">Signal</keyword>
<feature type="signal peptide" evidence="2">
    <location>
        <begin position="1"/>
        <end position="21"/>
    </location>
</feature>
<evidence type="ECO:0000313" key="3">
    <source>
        <dbReference type="EMBL" id="JAC19146.1"/>
    </source>
</evidence>
<organism evidence="3">
    <name type="scientific">Amblyomma cajennense</name>
    <name type="common">Cayenne tick</name>
    <name type="synonym">Acarus cajennensis</name>
    <dbReference type="NCBI Taxonomy" id="34607"/>
    <lineage>
        <taxon>Eukaryota</taxon>
        <taxon>Metazoa</taxon>
        <taxon>Ecdysozoa</taxon>
        <taxon>Arthropoda</taxon>
        <taxon>Chelicerata</taxon>
        <taxon>Arachnida</taxon>
        <taxon>Acari</taxon>
        <taxon>Parasitiformes</taxon>
        <taxon>Ixodida</taxon>
        <taxon>Ixodoidea</taxon>
        <taxon>Ixodidae</taxon>
        <taxon>Amblyomminae</taxon>
        <taxon>Amblyomma</taxon>
    </lineage>
</organism>
<dbReference type="EMBL" id="GBBK01005336">
    <property type="protein sequence ID" value="JAC19146.1"/>
    <property type="molecule type" value="mRNA"/>
</dbReference>
<feature type="region of interest" description="Disordered" evidence="1">
    <location>
        <begin position="51"/>
        <end position="84"/>
    </location>
</feature>
<feature type="compositionally biased region" description="Gly residues" evidence="1">
    <location>
        <begin position="157"/>
        <end position="167"/>
    </location>
</feature>
<protein>
    <submittedName>
        <fullName evidence="3">Putative secreted mucin</fullName>
    </submittedName>
</protein>
<name>A0A023FC36_AMBCJ</name>
<feature type="region of interest" description="Disordered" evidence="1">
    <location>
        <begin position="141"/>
        <end position="179"/>
    </location>
</feature>
<feature type="chain" id="PRO_5001520682" evidence="2">
    <location>
        <begin position="22"/>
        <end position="179"/>
    </location>
</feature>